<keyword evidence="4" id="KW-1185">Reference proteome</keyword>
<dbReference type="Pfam" id="PF07703">
    <property type="entry name" value="A2M_BRD"/>
    <property type="match status" value="1"/>
</dbReference>
<evidence type="ECO:0000256" key="1">
    <source>
        <dbReference type="SAM" id="MobiDB-lite"/>
    </source>
</evidence>
<evidence type="ECO:0000259" key="2">
    <source>
        <dbReference type="Pfam" id="PF07703"/>
    </source>
</evidence>
<reference evidence="3 4" key="1">
    <citation type="journal article" date="2019" name="PLoS Biol.">
        <title>Sex chromosomes control vertical transmission of feminizing Wolbachia symbionts in an isopod.</title>
        <authorList>
            <person name="Becking T."/>
            <person name="Chebbi M.A."/>
            <person name="Giraud I."/>
            <person name="Moumen B."/>
            <person name="Laverre T."/>
            <person name="Caubet Y."/>
            <person name="Peccoud J."/>
            <person name="Gilbert C."/>
            <person name="Cordaux R."/>
        </authorList>
    </citation>
    <scope>NUCLEOTIDE SEQUENCE [LARGE SCALE GENOMIC DNA]</scope>
    <source>
        <strain evidence="3">ANa2</strain>
        <tissue evidence="3">Whole body excluding digestive tract and cuticle</tissue>
    </source>
</reference>
<dbReference type="AlphaFoldDB" id="A0A5N5TAX6"/>
<name>A0A5N5TAX6_9CRUS</name>
<evidence type="ECO:0000313" key="3">
    <source>
        <dbReference type="EMBL" id="KAB7503407.1"/>
    </source>
</evidence>
<sequence>MLSRRPYSRNLNAKEESCKLNDPVDVETKFESLTLQAELKDASGSRSYASLVAVAHHSEKHKHLQISTSTKHPKASLKTFPLALTAEMAGTSTVIVYALERGEPLVTDALTFHVDALTSESLKIKVKGSKVRGNPSDFCFRKTRKQSQSHRKLVSTLSDAKGK</sequence>
<organism evidence="3 4">
    <name type="scientific">Armadillidium nasatum</name>
    <dbReference type="NCBI Taxonomy" id="96803"/>
    <lineage>
        <taxon>Eukaryota</taxon>
        <taxon>Metazoa</taxon>
        <taxon>Ecdysozoa</taxon>
        <taxon>Arthropoda</taxon>
        <taxon>Crustacea</taxon>
        <taxon>Multicrustacea</taxon>
        <taxon>Malacostraca</taxon>
        <taxon>Eumalacostraca</taxon>
        <taxon>Peracarida</taxon>
        <taxon>Isopoda</taxon>
        <taxon>Oniscidea</taxon>
        <taxon>Crinocheta</taxon>
        <taxon>Armadillidiidae</taxon>
        <taxon>Armadillidium</taxon>
    </lineage>
</organism>
<accession>A0A5N5TAX6</accession>
<protein>
    <recommendedName>
        <fullName evidence="2">Alpha-2-macroglobulin bait region domain-containing protein</fullName>
    </recommendedName>
</protein>
<gene>
    <name evidence="3" type="ORF">Anas_08855</name>
</gene>
<dbReference type="OrthoDB" id="6359008at2759"/>
<dbReference type="EMBL" id="SEYY01005223">
    <property type="protein sequence ID" value="KAB7503407.1"/>
    <property type="molecule type" value="Genomic_DNA"/>
</dbReference>
<dbReference type="Proteomes" id="UP000326759">
    <property type="component" value="Unassembled WGS sequence"/>
</dbReference>
<proteinExistence type="predicted"/>
<comment type="caution">
    <text evidence="3">The sequence shown here is derived from an EMBL/GenBank/DDBJ whole genome shotgun (WGS) entry which is preliminary data.</text>
</comment>
<feature type="compositionally biased region" description="Basic residues" evidence="1">
    <location>
        <begin position="141"/>
        <end position="153"/>
    </location>
</feature>
<feature type="domain" description="Alpha-2-macroglobulin bait region" evidence="2">
    <location>
        <begin position="66"/>
        <end position="129"/>
    </location>
</feature>
<feature type="region of interest" description="Disordered" evidence="1">
    <location>
        <begin position="137"/>
        <end position="163"/>
    </location>
</feature>
<evidence type="ECO:0000313" key="4">
    <source>
        <dbReference type="Proteomes" id="UP000326759"/>
    </source>
</evidence>
<dbReference type="Gene3D" id="2.60.40.1930">
    <property type="match status" value="1"/>
</dbReference>
<dbReference type="InterPro" id="IPR011625">
    <property type="entry name" value="A2M_N_BRD"/>
</dbReference>